<accession>A0ACC7NWA5</accession>
<proteinExistence type="predicted"/>
<keyword evidence="2" id="KW-1185">Reference proteome</keyword>
<comment type="caution">
    <text evidence="1">The sequence shown here is derived from an EMBL/GenBank/DDBJ whole genome shotgun (WGS) entry which is preliminary data.</text>
</comment>
<reference evidence="1" key="1">
    <citation type="submission" date="2024-12" db="EMBL/GenBank/DDBJ databases">
        <authorList>
            <person name="Wu N."/>
        </authorList>
    </citation>
    <scope>NUCLEOTIDE SEQUENCE</scope>
    <source>
        <strain evidence="1">P15</strain>
    </source>
</reference>
<evidence type="ECO:0000313" key="1">
    <source>
        <dbReference type="EMBL" id="MFM9329023.1"/>
    </source>
</evidence>
<gene>
    <name evidence="1" type="ORF">ACI1P1_12070</name>
</gene>
<organism evidence="1 2">
    <name type="scientific">Paenibacillus mesotrionivorans</name>
    <dbReference type="NCBI Taxonomy" id="3160968"/>
    <lineage>
        <taxon>Bacteria</taxon>
        <taxon>Bacillati</taxon>
        <taxon>Bacillota</taxon>
        <taxon>Bacilli</taxon>
        <taxon>Bacillales</taxon>
        <taxon>Paenibacillaceae</taxon>
        <taxon>Paenibacillus</taxon>
    </lineage>
</organism>
<dbReference type="EMBL" id="JBJURJ010000007">
    <property type="protein sequence ID" value="MFM9329023.1"/>
    <property type="molecule type" value="Genomic_DNA"/>
</dbReference>
<name>A0ACC7NWA5_9BACL</name>
<evidence type="ECO:0000313" key="2">
    <source>
        <dbReference type="Proteomes" id="UP001631969"/>
    </source>
</evidence>
<dbReference type="Proteomes" id="UP001631969">
    <property type="component" value="Unassembled WGS sequence"/>
</dbReference>
<sequence>MKVTVIGTTSRLVQLVRDIPGVQDVYYSNNSERQPADWVILDGVEYAPLEQILGTESGKIIYVYPARQGFDEPHYKRMREKCNLHQVPILTDLSDDQLTEEVERRLFPDRFVEQIQPSLALIGCHRNAGRKTIGRALARELATRTTGKVGFIDLDPYAYSLKEGTIWQLYREYEAGVLTVARIQESAILRDGVWEIGGNPKLDAARAFQPEKIEQLLRLVEQAFDVTIFSIAPYWDNSLTLVPLKIFPRQYLLATSQAAAMDEFYEVMSQLYFLTWLNLRERPFIFNYEGQGMEPKAAVASKLGAGAIASIPYSSRLQGNDDTQLIQSLLVRFTDVLISELQLPRKELLAAKKGFVQRLRGG</sequence>
<protein>
    <submittedName>
        <fullName evidence="1">Uncharacterized protein</fullName>
    </submittedName>
</protein>